<dbReference type="InterPro" id="IPR009078">
    <property type="entry name" value="Ferritin-like_SF"/>
</dbReference>
<dbReference type="InterPro" id="IPR009040">
    <property type="entry name" value="Ferritin-like_diiron"/>
</dbReference>
<dbReference type="InterPro" id="IPR012347">
    <property type="entry name" value="Ferritin-like"/>
</dbReference>
<dbReference type="PANTHER" id="PTHR11431">
    <property type="entry name" value="FERRITIN"/>
    <property type="match status" value="1"/>
</dbReference>
<feature type="domain" description="Ferritin-like diiron" evidence="7">
    <location>
        <begin position="1"/>
        <end position="54"/>
    </location>
</feature>
<dbReference type="GO" id="GO:0008199">
    <property type="term" value="F:ferric iron binding"/>
    <property type="evidence" value="ECO:0007669"/>
    <property type="project" value="InterPro"/>
</dbReference>
<organism evidence="8 9">
    <name type="scientific">Diaphorina citri</name>
    <name type="common">Asian citrus psyllid</name>
    <dbReference type="NCBI Taxonomy" id="121845"/>
    <lineage>
        <taxon>Eukaryota</taxon>
        <taxon>Metazoa</taxon>
        <taxon>Ecdysozoa</taxon>
        <taxon>Arthropoda</taxon>
        <taxon>Hexapoda</taxon>
        <taxon>Insecta</taxon>
        <taxon>Pterygota</taxon>
        <taxon>Neoptera</taxon>
        <taxon>Paraneoptera</taxon>
        <taxon>Hemiptera</taxon>
        <taxon>Sternorrhyncha</taxon>
        <taxon>Psylloidea</taxon>
        <taxon>Psyllidae</taxon>
        <taxon>Diaphorininae</taxon>
        <taxon>Diaphorina</taxon>
    </lineage>
</organism>
<dbReference type="Gene3D" id="1.20.1260.10">
    <property type="match status" value="1"/>
</dbReference>
<dbReference type="GO" id="GO:0004322">
    <property type="term" value="F:ferroxidase activity"/>
    <property type="evidence" value="ECO:0007669"/>
    <property type="project" value="UniProtKB-EC"/>
</dbReference>
<evidence type="ECO:0000256" key="2">
    <source>
        <dbReference type="ARBA" id="ARBA00022434"/>
    </source>
</evidence>
<evidence type="ECO:0000256" key="1">
    <source>
        <dbReference type="ARBA" id="ARBA00007513"/>
    </source>
</evidence>
<evidence type="ECO:0000259" key="7">
    <source>
        <dbReference type="PROSITE" id="PS50905"/>
    </source>
</evidence>
<dbReference type="Pfam" id="PF00210">
    <property type="entry name" value="Ferritin"/>
    <property type="match status" value="1"/>
</dbReference>
<dbReference type="PROSITE" id="PS00204">
    <property type="entry name" value="FERRITIN_2"/>
    <property type="match status" value="1"/>
</dbReference>
<keyword evidence="6" id="KW-0560">Oxidoreductase</keyword>
<dbReference type="InterPro" id="IPR001519">
    <property type="entry name" value="Ferritin"/>
</dbReference>
<dbReference type="EC" id="1.16.3.1" evidence="6"/>
<dbReference type="GeneID" id="103523710"/>
<dbReference type="SUPFAM" id="SSF47240">
    <property type="entry name" value="Ferritin-like"/>
    <property type="match status" value="1"/>
</dbReference>
<sequence>MEKQLNEKLLKLHACASQHGDANLTDFLESRYLQEQVDAIKTLADLLTTVRRTQLYLVDRDLMSGKFSMHGNDNGE</sequence>
<dbReference type="RefSeq" id="XP_008486951.1">
    <property type="nucleotide sequence ID" value="XM_008488729.3"/>
</dbReference>
<accession>A0A1S3DTT2</accession>
<keyword evidence="2 6" id="KW-0409">Iron storage</keyword>
<dbReference type="GO" id="GO:0008198">
    <property type="term" value="F:ferrous iron binding"/>
    <property type="evidence" value="ECO:0007669"/>
    <property type="project" value="TreeGrafter"/>
</dbReference>
<feature type="binding site" evidence="5">
    <location>
        <position position="2"/>
    </location>
    <ligand>
        <name>Fe cation</name>
        <dbReference type="ChEBI" id="CHEBI:24875"/>
        <label>1</label>
    </ligand>
</feature>
<proteinExistence type="inferred from homology"/>
<dbReference type="GO" id="GO:0006826">
    <property type="term" value="P:iron ion transport"/>
    <property type="evidence" value="ECO:0007669"/>
    <property type="project" value="InterPro"/>
</dbReference>
<dbReference type="AlphaFoldDB" id="A0A1S3DTT2"/>
<dbReference type="PROSITE" id="PS50905">
    <property type="entry name" value="FERRITIN_LIKE"/>
    <property type="match status" value="1"/>
</dbReference>
<feature type="binding site" evidence="5">
    <location>
        <position position="36"/>
    </location>
    <ligand>
        <name>Fe cation</name>
        <dbReference type="ChEBI" id="CHEBI:24875"/>
        <label>1</label>
    </ligand>
</feature>
<comment type="catalytic activity">
    <reaction evidence="6">
        <text>4 Fe(2+) + O2 + 4 H(+) = 4 Fe(3+) + 2 H2O</text>
        <dbReference type="Rhea" id="RHEA:11148"/>
        <dbReference type="ChEBI" id="CHEBI:15377"/>
        <dbReference type="ChEBI" id="CHEBI:15378"/>
        <dbReference type="ChEBI" id="CHEBI:15379"/>
        <dbReference type="ChEBI" id="CHEBI:29033"/>
        <dbReference type="ChEBI" id="CHEBI:29034"/>
        <dbReference type="EC" id="1.16.3.1"/>
    </reaction>
</comment>
<dbReference type="KEGG" id="dci:103523710"/>
<evidence type="ECO:0000313" key="8">
    <source>
        <dbReference type="Proteomes" id="UP000079169"/>
    </source>
</evidence>
<evidence type="ECO:0000256" key="6">
    <source>
        <dbReference type="RuleBase" id="RU361145"/>
    </source>
</evidence>
<comment type="similarity">
    <text evidence="1 6">Belongs to the ferritin family.</text>
</comment>
<dbReference type="InterPro" id="IPR014034">
    <property type="entry name" value="Ferritin_CS"/>
</dbReference>
<dbReference type="PANTHER" id="PTHR11431:SF75">
    <property type="entry name" value="FERRITIN"/>
    <property type="match status" value="1"/>
</dbReference>
<dbReference type="STRING" id="121845.A0A1S3DTT2"/>
<evidence type="ECO:0000313" key="9">
    <source>
        <dbReference type="RefSeq" id="XP_008486951.1"/>
    </source>
</evidence>
<keyword evidence="8" id="KW-1185">Reference proteome</keyword>
<dbReference type="PaxDb" id="121845-A0A1S3DTT2"/>
<dbReference type="Proteomes" id="UP000079169">
    <property type="component" value="Unplaced"/>
</dbReference>
<name>A0A1S3DTT2_DIACI</name>
<evidence type="ECO:0000256" key="5">
    <source>
        <dbReference type="PIRSR" id="PIRSR601519-1"/>
    </source>
</evidence>
<evidence type="ECO:0000256" key="4">
    <source>
        <dbReference type="ARBA" id="ARBA00023004"/>
    </source>
</evidence>
<reference evidence="9" key="1">
    <citation type="submission" date="2025-08" db="UniProtKB">
        <authorList>
            <consortium name="RefSeq"/>
        </authorList>
    </citation>
    <scope>IDENTIFICATION</scope>
</reference>
<comment type="function">
    <text evidence="6">Stores iron in a soluble, non-toxic, readily available form. Important for iron homeostasis. Iron is taken up in the ferrous form and deposited as ferric hydroxides after oxidation.</text>
</comment>
<keyword evidence="4 5" id="KW-0408">Iron</keyword>
<protein>
    <recommendedName>
        <fullName evidence="6">Ferritin</fullName>
        <ecNumber evidence="6">1.16.3.1</ecNumber>
    </recommendedName>
</protein>
<keyword evidence="3 5" id="KW-0479">Metal-binding</keyword>
<dbReference type="GO" id="GO:0005737">
    <property type="term" value="C:cytoplasm"/>
    <property type="evidence" value="ECO:0007669"/>
    <property type="project" value="TreeGrafter"/>
</dbReference>
<evidence type="ECO:0000256" key="3">
    <source>
        <dbReference type="ARBA" id="ARBA00022723"/>
    </source>
</evidence>
<dbReference type="InterPro" id="IPR008331">
    <property type="entry name" value="Ferritin_DPS_dom"/>
</dbReference>
<dbReference type="GO" id="GO:0006879">
    <property type="term" value="P:intracellular iron ion homeostasis"/>
    <property type="evidence" value="ECO:0007669"/>
    <property type="project" value="UniProtKB-KW"/>
</dbReference>
<gene>
    <name evidence="9" type="primary">LOC103523710</name>
</gene>